<comment type="caution">
    <text evidence="2">The sequence shown here is derived from an EMBL/GenBank/DDBJ whole genome shotgun (WGS) entry which is preliminary data.</text>
</comment>
<dbReference type="EMBL" id="CAJOAY010000068">
    <property type="protein sequence ID" value="CAF3519172.1"/>
    <property type="molecule type" value="Genomic_DNA"/>
</dbReference>
<dbReference type="Proteomes" id="UP000663891">
    <property type="component" value="Unassembled WGS sequence"/>
</dbReference>
<evidence type="ECO:0000313" key="3">
    <source>
        <dbReference type="EMBL" id="CAF3519172.1"/>
    </source>
</evidence>
<accession>A0A814RCV4</accession>
<dbReference type="PANTHER" id="PTHR34598:SF3">
    <property type="entry name" value="OXIDOREDUCTASE AN1597"/>
    <property type="match status" value="1"/>
</dbReference>
<reference evidence="2" key="1">
    <citation type="submission" date="2021-02" db="EMBL/GenBank/DDBJ databases">
        <authorList>
            <person name="Nowell W R."/>
        </authorList>
    </citation>
    <scope>NUCLEOTIDE SEQUENCE</scope>
</reference>
<protein>
    <recommendedName>
        <fullName evidence="5">Methyltransferase-like protein</fullName>
    </recommendedName>
</protein>
<dbReference type="AlphaFoldDB" id="A0A814RCV4"/>
<dbReference type="OrthoDB" id="412788at2759"/>
<gene>
    <name evidence="3" type="ORF">OKA104_LOCUS2491</name>
    <name evidence="2" type="ORF">VCS650_LOCUS21713</name>
</gene>
<comment type="similarity">
    <text evidence="1">Belongs to the asaB hydroxylase/desaturase family.</text>
</comment>
<sequence length="279" mass="31931">MGGDIIGDISYFSSTTDGCPPCVIPYSIQTTQRSNLEHECVRMTIHDLRNKEKSVNLDTNAFEVLKYNGVIQEEFEKDSNAQHTYYKEISEILKQRLNASKVIVYNYAFRSRGLLQADEKHDDNHREPALYPHVDIASSAVQGLVKILLDTEEAEKAIQNRIQIMNVWRPLGSNVITQQPLTICDYSSVNADKDVHEYTVRGAKLHSAGLLMSRDAQDIHKWYYLSQMRSDEMFVFKMADTKSDVARFACHTAFINEQEAIPNVQQTSLEVRCLILYDE</sequence>
<dbReference type="NCBIfam" id="NF041278">
    <property type="entry name" value="CmcJ_NvfI_EfuI"/>
    <property type="match status" value="1"/>
</dbReference>
<proteinExistence type="inferred from homology"/>
<evidence type="ECO:0000256" key="1">
    <source>
        <dbReference type="ARBA" id="ARBA00023604"/>
    </source>
</evidence>
<evidence type="ECO:0000313" key="2">
    <source>
        <dbReference type="EMBL" id="CAF1130689.1"/>
    </source>
</evidence>
<dbReference type="PANTHER" id="PTHR34598">
    <property type="entry name" value="BLL6449 PROTEIN"/>
    <property type="match status" value="1"/>
</dbReference>
<dbReference type="InterPro" id="IPR044053">
    <property type="entry name" value="AsaB-like"/>
</dbReference>
<dbReference type="EMBL" id="CAJNON010000237">
    <property type="protein sequence ID" value="CAF1130689.1"/>
    <property type="molecule type" value="Genomic_DNA"/>
</dbReference>
<name>A0A814RCV4_9BILA</name>
<organism evidence="2 4">
    <name type="scientific">Adineta steineri</name>
    <dbReference type="NCBI Taxonomy" id="433720"/>
    <lineage>
        <taxon>Eukaryota</taxon>
        <taxon>Metazoa</taxon>
        <taxon>Spiralia</taxon>
        <taxon>Gnathifera</taxon>
        <taxon>Rotifera</taxon>
        <taxon>Eurotatoria</taxon>
        <taxon>Bdelloidea</taxon>
        <taxon>Adinetida</taxon>
        <taxon>Adinetidae</taxon>
        <taxon>Adineta</taxon>
    </lineage>
</organism>
<dbReference type="GO" id="GO:0016491">
    <property type="term" value="F:oxidoreductase activity"/>
    <property type="evidence" value="ECO:0007669"/>
    <property type="project" value="InterPro"/>
</dbReference>
<evidence type="ECO:0000313" key="4">
    <source>
        <dbReference type="Proteomes" id="UP000663891"/>
    </source>
</evidence>
<dbReference type="Proteomes" id="UP000663881">
    <property type="component" value="Unassembled WGS sequence"/>
</dbReference>
<evidence type="ECO:0008006" key="5">
    <source>
        <dbReference type="Google" id="ProtNLM"/>
    </source>
</evidence>